<proteinExistence type="predicted"/>
<gene>
    <name evidence="1" type="ORF">M8C21_018379</name>
</gene>
<reference evidence="1" key="1">
    <citation type="submission" date="2022-06" db="EMBL/GenBank/DDBJ databases">
        <title>Uncovering the hologenomic basis of an extraordinary plant invasion.</title>
        <authorList>
            <person name="Bieker V.C."/>
            <person name="Martin M.D."/>
            <person name="Gilbert T."/>
            <person name="Hodgins K."/>
            <person name="Battlay P."/>
            <person name="Petersen B."/>
            <person name="Wilson J."/>
        </authorList>
    </citation>
    <scope>NUCLEOTIDE SEQUENCE</scope>
    <source>
        <strain evidence="1">AA19_3_7</strain>
        <tissue evidence="1">Leaf</tissue>
    </source>
</reference>
<dbReference type="EMBL" id="JAMZMK010009018">
    <property type="protein sequence ID" value="KAI7737470.1"/>
    <property type="molecule type" value="Genomic_DNA"/>
</dbReference>
<comment type="caution">
    <text evidence="1">The sequence shown here is derived from an EMBL/GenBank/DDBJ whole genome shotgun (WGS) entry which is preliminary data.</text>
</comment>
<name>A0AAD5GCP3_AMBAR</name>
<sequence length="95" mass="10703">SPSHKSSSDLETFGVTEDLQGFVRGLKVRLDDLQVVVLVSNLVRTMDIDLMSHRFLEGRHEGRSGRPRSVRPGRWLDLYSATLYVGIDAINRGCF</sequence>
<organism evidence="1 2">
    <name type="scientific">Ambrosia artemisiifolia</name>
    <name type="common">Common ragweed</name>
    <dbReference type="NCBI Taxonomy" id="4212"/>
    <lineage>
        <taxon>Eukaryota</taxon>
        <taxon>Viridiplantae</taxon>
        <taxon>Streptophyta</taxon>
        <taxon>Embryophyta</taxon>
        <taxon>Tracheophyta</taxon>
        <taxon>Spermatophyta</taxon>
        <taxon>Magnoliopsida</taxon>
        <taxon>eudicotyledons</taxon>
        <taxon>Gunneridae</taxon>
        <taxon>Pentapetalae</taxon>
        <taxon>asterids</taxon>
        <taxon>campanulids</taxon>
        <taxon>Asterales</taxon>
        <taxon>Asteraceae</taxon>
        <taxon>Asteroideae</taxon>
        <taxon>Heliantheae alliance</taxon>
        <taxon>Heliantheae</taxon>
        <taxon>Ambrosia</taxon>
    </lineage>
</organism>
<accession>A0AAD5GCP3</accession>
<dbReference type="PROSITE" id="PS51300">
    <property type="entry name" value="NIRD"/>
    <property type="match status" value="1"/>
</dbReference>
<evidence type="ECO:0000313" key="1">
    <source>
        <dbReference type="EMBL" id="KAI7737470.1"/>
    </source>
</evidence>
<dbReference type="AlphaFoldDB" id="A0AAD5GCP3"/>
<evidence type="ECO:0000313" key="2">
    <source>
        <dbReference type="Proteomes" id="UP001206925"/>
    </source>
</evidence>
<feature type="non-terminal residue" evidence="1">
    <location>
        <position position="95"/>
    </location>
</feature>
<protein>
    <submittedName>
        <fullName evidence="1">Uncharacterized protein</fullName>
    </submittedName>
</protein>
<keyword evidence="2" id="KW-1185">Reference proteome</keyword>
<dbReference type="Proteomes" id="UP001206925">
    <property type="component" value="Unassembled WGS sequence"/>
</dbReference>